<name>A0A0F7S830_9BASI</name>
<reference evidence="2" key="1">
    <citation type="submission" date="2014-06" db="EMBL/GenBank/DDBJ databases">
        <authorList>
            <person name="Berkman P.J."/>
        </authorList>
    </citation>
    <scope>NUCLEOTIDE SEQUENCE [LARGE SCALE GENOMIC DNA]</scope>
</reference>
<dbReference type="SUPFAM" id="SSF53098">
    <property type="entry name" value="Ribonuclease H-like"/>
    <property type="match status" value="1"/>
</dbReference>
<dbReference type="EMBL" id="CCFA01000982">
    <property type="protein sequence ID" value="CDW96868.1"/>
    <property type="molecule type" value="Genomic_DNA"/>
</dbReference>
<dbReference type="GO" id="GO:0003676">
    <property type="term" value="F:nucleic acid binding"/>
    <property type="evidence" value="ECO:0007669"/>
    <property type="project" value="InterPro"/>
</dbReference>
<sequence length="555" mass="61662">MTETSLCRLNILTRYDHYPLLISTSEETELEAPPGPWSCQNVNWESFPYMLYLETTSQAAHADPTAEWAHLLEALKNAVARSQKAREGGRPRKRVHRNRWWNKECVEAAEAKLAAFEVALERNQHVAQDSRRAVAHQDDEYKKACRRLTHTNKKAKRKAVTDAVGELNSAREWQVMAVIRKKTKSPNILSPPFWLAGRVSATGAADKAKLLLSTIFPSAVQVEGSERSGMQLDVEEGTNEVGDVGVPRDGTIARLDYDERGSTEPMEETDEVPPILPHVKESELDGAIKGLKSGKAAGRDGLGPGLLKKAYHLSPVFKTRLLRLVDICVTEARFPEQWKVAATRYSLFREQRRAVVGVTPSFKARSPVHRLKLLRAAIFSALDYRAELHPLIPESLPFQNFEQEHRASIFVDGAKGAASEDAGGLGAAAVGFSNSSPARKWTVKERLDGSIWTVVEAELYAILIGLRSCLGGFWKRIDILSDSQVALHRLSAGYTNDRTKPGHQDIELHDEADAAAKLAARMPMPLSIDDPALRVVREQFLRRSSPEPLFSDTST</sequence>
<accession>A0A0F7S830</accession>
<evidence type="ECO:0000313" key="1">
    <source>
        <dbReference type="EMBL" id="CDW96868.1"/>
    </source>
</evidence>
<gene>
    <name evidence="1" type="primary">SSCI18800.1</name>
</gene>
<organism evidence="1 2">
    <name type="scientific">Sporisorium scitamineum</name>
    <dbReference type="NCBI Taxonomy" id="49012"/>
    <lineage>
        <taxon>Eukaryota</taxon>
        <taxon>Fungi</taxon>
        <taxon>Dikarya</taxon>
        <taxon>Basidiomycota</taxon>
        <taxon>Ustilaginomycotina</taxon>
        <taxon>Ustilaginomycetes</taxon>
        <taxon>Ustilaginales</taxon>
        <taxon>Ustilaginaceae</taxon>
        <taxon>Sporisorium</taxon>
    </lineage>
</organism>
<dbReference type="InterPro" id="IPR012337">
    <property type="entry name" value="RNaseH-like_sf"/>
</dbReference>
<dbReference type="InterPro" id="IPR036397">
    <property type="entry name" value="RNaseH_sf"/>
</dbReference>
<protein>
    <submittedName>
        <fullName evidence="1">Uncharacterized protein</fullName>
    </submittedName>
</protein>
<evidence type="ECO:0000313" key="2">
    <source>
        <dbReference type="Proteomes" id="UP000242770"/>
    </source>
</evidence>
<dbReference type="Proteomes" id="UP000242770">
    <property type="component" value="Unassembled WGS sequence"/>
</dbReference>
<keyword evidence="2" id="KW-1185">Reference proteome</keyword>
<proteinExistence type="predicted"/>
<dbReference type="Gene3D" id="3.30.420.10">
    <property type="entry name" value="Ribonuclease H-like superfamily/Ribonuclease H"/>
    <property type="match status" value="1"/>
</dbReference>
<dbReference type="AlphaFoldDB" id="A0A0F7S830"/>